<dbReference type="Proteomes" id="UP001172217">
    <property type="component" value="Unassembled WGS sequence"/>
</dbReference>
<feature type="domain" description="Bacteriophage T5 Orf172 DNA-binding" evidence="1">
    <location>
        <begin position="4"/>
        <end position="88"/>
    </location>
</feature>
<evidence type="ECO:0000313" key="2">
    <source>
        <dbReference type="EMBL" id="MDN7527704.1"/>
    </source>
</evidence>
<evidence type="ECO:0000313" key="3">
    <source>
        <dbReference type="Proteomes" id="UP001172217"/>
    </source>
</evidence>
<reference evidence="2" key="1">
    <citation type="submission" date="2023-07" db="EMBL/GenBank/DDBJ databases">
        <title>A collection of bacterial strains from the Burkholderia cepacia Research Laboratory and Repository.</title>
        <authorList>
            <person name="Lipuma J."/>
            <person name="Spilker T."/>
            <person name="Caverly L."/>
        </authorList>
    </citation>
    <scope>NUCLEOTIDE SEQUENCE</scope>
    <source>
        <strain evidence="2">AU45194</strain>
    </source>
</reference>
<comment type="caution">
    <text evidence="2">The sequence shown here is derived from an EMBL/GenBank/DDBJ whole genome shotgun (WGS) entry which is preliminary data.</text>
</comment>
<sequence length="311" mass="35442">MSAFVYVLMHRDGDRFKIGKAVNLSARIRQLSLPRFRPLGSFALEFDTERRAIEVERILHLTFQMWRCKTREIESIDRLGEGASEFFSSGCYNHLVNFIKSSLDLFNGRLIDNLADVFNGSAKATYLCDTKSLYLAACERAALACCATLDGPIKSAFECLNDVCTISNCASTWLFIWKPKHDDATGKAFSVLDNANIVIPGTRSKYVRRRWKPIPDGDYHRCFLEARNSDSEESNIISNLRRRFMDILECRHRVAAESQRRLHYKYWSDYMDHLAGILAIDHATARLASEGKAWAPVAVASGQMECYDIRV</sequence>
<gene>
    <name evidence="2" type="ORF">QZM70_32650</name>
</gene>
<dbReference type="RefSeq" id="WP_301771274.1">
    <property type="nucleotide sequence ID" value="NZ_JAUJQL010000023.1"/>
</dbReference>
<name>A0ABT8P244_9BURK</name>
<proteinExistence type="predicted"/>
<keyword evidence="3" id="KW-1185">Reference proteome</keyword>
<dbReference type="InterPro" id="IPR018306">
    <property type="entry name" value="Phage_T5_Orf172_DNA-bd"/>
</dbReference>
<evidence type="ECO:0000259" key="1">
    <source>
        <dbReference type="Pfam" id="PF10544"/>
    </source>
</evidence>
<protein>
    <submittedName>
        <fullName evidence="2">GIY-YIG nuclease family protein</fullName>
    </submittedName>
</protein>
<accession>A0ABT8P244</accession>
<organism evidence="2 3">
    <name type="scientific">Burkholderia orbicola</name>
    <dbReference type="NCBI Taxonomy" id="2978683"/>
    <lineage>
        <taxon>Bacteria</taxon>
        <taxon>Pseudomonadati</taxon>
        <taxon>Pseudomonadota</taxon>
        <taxon>Betaproteobacteria</taxon>
        <taxon>Burkholderiales</taxon>
        <taxon>Burkholderiaceae</taxon>
        <taxon>Burkholderia</taxon>
        <taxon>Burkholderia cepacia complex</taxon>
    </lineage>
</organism>
<dbReference type="Pfam" id="PF10544">
    <property type="entry name" value="T5orf172"/>
    <property type="match status" value="1"/>
</dbReference>
<dbReference type="EMBL" id="JAUJQL010000023">
    <property type="protein sequence ID" value="MDN7527704.1"/>
    <property type="molecule type" value="Genomic_DNA"/>
</dbReference>